<proteinExistence type="predicted"/>
<dbReference type="InterPro" id="IPR011333">
    <property type="entry name" value="SKP1/BTB/POZ_sf"/>
</dbReference>
<evidence type="ECO:0008006" key="3">
    <source>
        <dbReference type="Google" id="ProtNLM"/>
    </source>
</evidence>
<organism evidence="1 2">
    <name type="scientific">Massariosphaeria phaeospora</name>
    <dbReference type="NCBI Taxonomy" id="100035"/>
    <lineage>
        <taxon>Eukaryota</taxon>
        <taxon>Fungi</taxon>
        <taxon>Dikarya</taxon>
        <taxon>Ascomycota</taxon>
        <taxon>Pezizomycotina</taxon>
        <taxon>Dothideomycetes</taxon>
        <taxon>Pleosporomycetidae</taxon>
        <taxon>Pleosporales</taxon>
        <taxon>Pleosporales incertae sedis</taxon>
        <taxon>Massariosphaeria</taxon>
    </lineage>
</organism>
<comment type="caution">
    <text evidence="1">The sequence shown here is derived from an EMBL/GenBank/DDBJ whole genome shotgun (WGS) entry which is preliminary data.</text>
</comment>
<reference evidence="1 2" key="1">
    <citation type="submission" date="2020-01" db="EMBL/GenBank/DDBJ databases">
        <authorList>
            <consortium name="DOE Joint Genome Institute"/>
            <person name="Haridas S."/>
            <person name="Albert R."/>
            <person name="Binder M."/>
            <person name="Bloem J."/>
            <person name="Labutti K."/>
            <person name="Salamov A."/>
            <person name="Andreopoulos B."/>
            <person name="Baker S.E."/>
            <person name="Barry K."/>
            <person name="Bills G."/>
            <person name="Bluhm B.H."/>
            <person name="Cannon C."/>
            <person name="Castanera R."/>
            <person name="Culley D.E."/>
            <person name="Daum C."/>
            <person name="Ezra D."/>
            <person name="Gonzalez J.B."/>
            <person name="Henrissat B."/>
            <person name="Kuo A."/>
            <person name="Liang C."/>
            <person name="Lipzen A."/>
            <person name="Lutzoni F."/>
            <person name="Magnuson J."/>
            <person name="Mondo S."/>
            <person name="Nolan M."/>
            <person name="Ohm R."/>
            <person name="Pangilinan J."/>
            <person name="Park H.-J.H."/>
            <person name="Ramirez L."/>
            <person name="Alfaro M."/>
            <person name="Sun H."/>
            <person name="Tritt A."/>
            <person name="Yoshinaga Y."/>
            <person name="Zwiers L.-H.L."/>
            <person name="Turgeon B.G."/>
            <person name="Goodwin S.B."/>
            <person name="Spatafora J.W."/>
            <person name="Crous P.W."/>
            <person name="Grigoriev I.V."/>
        </authorList>
    </citation>
    <scope>NUCLEOTIDE SEQUENCE [LARGE SCALE GENOMIC DNA]</scope>
    <source>
        <strain evidence="1 2">CBS 611.86</strain>
    </source>
</reference>
<evidence type="ECO:0000313" key="1">
    <source>
        <dbReference type="EMBL" id="KAF2872456.1"/>
    </source>
</evidence>
<gene>
    <name evidence="1" type="ORF">BDV95DRAFT_606070</name>
</gene>
<name>A0A7C8M9J0_9PLEO</name>
<dbReference type="AlphaFoldDB" id="A0A7C8M9J0"/>
<evidence type="ECO:0000313" key="2">
    <source>
        <dbReference type="Proteomes" id="UP000481861"/>
    </source>
</evidence>
<dbReference type="OrthoDB" id="3789421at2759"/>
<protein>
    <recommendedName>
        <fullName evidence="3">BTB domain-containing protein</fullName>
    </recommendedName>
</protein>
<dbReference type="EMBL" id="JAADJZ010000009">
    <property type="protein sequence ID" value="KAF2872456.1"/>
    <property type="molecule type" value="Genomic_DNA"/>
</dbReference>
<sequence length="140" mass="15964">MAATSNSEHGVSVYSMSQKLVYFDIDDERFVVHADLLDHHSETWKTAFDEETAGTGVHIPCTSNPISPVFRGFVHWLYRQELPTEEIIKRSKFPPALSEGKENQPLTCSMAIELYFFGHDLGMQKLCNDAVTFLFLQYTN</sequence>
<keyword evidence="2" id="KW-1185">Reference proteome</keyword>
<dbReference type="Gene3D" id="3.30.710.10">
    <property type="entry name" value="Potassium Channel Kv1.1, Chain A"/>
    <property type="match status" value="1"/>
</dbReference>
<accession>A0A7C8M9J0</accession>
<dbReference type="Proteomes" id="UP000481861">
    <property type="component" value="Unassembled WGS sequence"/>
</dbReference>